<gene>
    <name evidence="1" type="ORF">WJ96_05555</name>
</gene>
<evidence type="ECO:0000313" key="2">
    <source>
        <dbReference type="Proteomes" id="UP000056453"/>
    </source>
</evidence>
<reference evidence="1 2" key="1">
    <citation type="submission" date="2015-11" db="EMBL/GenBank/DDBJ databases">
        <title>Expanding the genomic diversity of Burkholderia species for the development of highly accurate diagnostics.</title>
        <authorList>
            <person name="Sahl J."/>
            <person name="Keim P."/>
            <person name="Wagner D."/>
        </authorList>
    </citation>
    <scope>NUCLEOTIDE SEQUENCE [LARGE SCALE GENOMIC DNA]</scope>
    <source>
        <strain evidence="1 2">MSMB1808WGS</strain>
    </source>
</reference>
<dbReference type="AlphaFoldDB" id="A0AAW3N218"/>
<keyword evidence="2" id="KW-1185">Reference proteome</keyword>
<dbReference type="Proteomes" id="UP000056453">
    <property type="component" value="Unassembled WGS sequence"/>
</dbReference>
<comment type="caution">
    <text evidence="1">The sequence shown here is derived from an EMBL/GenBank/DDBJ whole genome shotgun (WGS) entry which is preliminary data.</text>
</comment>
<sequence length="223" mass="24271">MTFCKVIPVIHYQDDEQAMRNAERAFDAGCAGVFLIHMEGQNQLLAPVARLIKSRWPDMLVGINYLGRDPAAAVAANITDGLDMTWTDVQLTHSDVAPWEGAMRVREALVRHPEHLVFAGVAFKHQRYEPQPEMAALTARVFGLIPTTSGSATGVAAEVGKVAQMRAALGDAPQLAIASGITPENAHEFAPHLSHILVATGVSSSFHDFDFEKLYRLRAICQG</sequence>
<proteinExistence type="predicted"/>
<evidence type="ECO:0000313" key="1">
    <source>
        <dbReference type="EMBL" id="KVP98036.1"/>
    </source>
</evidence>
<accession>A0AAW3N218</accession>
<evidence type="ECO:0008006" key="3">
    <source>
        <dbReference type="Google" id="ProtNLM"/>
    </source>
</evidence>
<dbReference type="RefSeq" id="WP_059924974.1">
    <property type="nucleotide sequence ID" value="NZ_LPBG01000047.1"/>
</dbReference>
<protein>
    <recommendedName>
        <fullName evidence="3">Adenine phosphoribosyltransferase</fullName>
    </recommendedName>
</protein>
<name>A0AAW3N218_9BURK</name>
<organism evidence="1 2">
    <name type="scientific">Burkholderia ubonensis</name>
    <dbReference type="NCBI Taxonomy" id="101571"/>
    <lineage>
        <taxon>Bacteria</taxon>
        <taxon>Pseudomonadati</taxon>
        <taxon>Pseudomonadota</taxon>
        <taxon>Betaproteobacteria</taxon>
        <taxon>Burkholderiales</taxon>
        <taxon>Burkholderiaceae</taxon>
        <taxon>Burkholderia</taxon>
        <taxon>Burkholderia cepacia complex</taxon>
    </lineage>
</organism>
<dbReference type="EMBL" id="LPBJ01000047">
    <property type="protein sequence ID" value="KVP98036.1"/>
    <property type="molecule type" value="Genomic_DNA"/>
</dbReference>